<feature type="non-terminal residue" evidence="4">
    <location>
        <position position="102"/>
    </location>
</feature>
<dbReference type="InterPro" id="IPR041921">
    <property type="entry name" value="NuoE_N"/>
</dbReference>
<keyword evidence="2" id="KW-0408">Iron</keyword>
<dbReference type="InterPro" id="IPR036249">
    <property type="entry name" value="Thioredoxin-like_sf"/>
</dbReference>
<dbReference type="GO" id="GO:0051536">
    <property type="term" value="F:iron-sulfur cluster binding"/>
    <property type="evidence" value="ECO:0007669"/>
    <property type="project" value="UniProtKB-KW"/>
</dbReference>
<protein>
    <recommendedName>
        <fullName evidence="5">NAD-dependent formate dehydrogenase gamma subunit</fullName>
    </recommendedName>
</protein>
<dbReference type="GO" id="GO:0046872">
    <property type="term" value="F:metal ion binding"/>
    <property type="evidence" value="ECO:0007669"/>
    <property type="project" value="UniProtKB-KW"/>
</dbReference>
<evidence type="ECO:0000256" key="3">
    <source>
        <dbReference type="ARBA" id="ARBA00023014"/>
    </source>
</evidence>
<proteinExistence type="predicted"/>
<evidence type="ECO:0000256" key="2">
    <source>
        <dbReference type="ARBA" id="ARBA00023004"/>
    </source>
</evidence>
<dbReference type="InterPro" id="IPR028431">
    <property type="entry name" value="NADP_DH_HndA-like"/>
</dbReference>
<name>A0A3B0TNN6_9ZZZZ</name>
<keyword evidence="3" id="KW-0411">Iron-sulfur</keyword>
<gene>
    <name evidence="4" type="ORF">MNBD_ALPHA11-78</name>
</gene>
<keyword evidence="1" id="KW-0479">Metal-binding</keyword>
<dbReference type="Gene3D" id="1.10.10.1590">
    <property type="entry name" value="NADH-quinone oxidoreductase subunit E"/>
    <property type="match status" value="1"/>
</dbReference>
<dbReference type="SUPFAM" id="SSF52833">
    <property type="entry name" value="Thioredoxin-like"/>
    <property type="match status" value="1"/>
</dbReference>
<evidence type="ECO:0000313" key="4">
    <source>
        <dbReference type="EMBL" id="VAW13819.1"/>
    </source>
</evidence>
<dbReference type="Pfam" id="PF01257">
    <property type="entry name" value="2Fe-2S_thioredx"/>
    <property type="match status" value="1"/>
</dbReference>
<organism evidence="4">
    <name type="scientific">hydrothermal vent metagenome</name>
    <dbReference type="NCBI Taxonomy" id="652676"/>
    <lineage>
        <taxon>unclassified sequences</taxon>
        <taxon>metagenomes</taxon>
        <taxon>ecological metagenomes</taxon>
    </lineage>
</organism>
<dbReference type="EMBL" id="UOEQ01000023">
    <property type="protein sequence ID" value="VAW13819.1"/>
    <property type="molecule type" value="Genomic_DNA"/>
</dbReference>
<evidence type="ECO:0008006" key="5">
    <source>
        <dbReference type="Google" id="ProtNLM"/>
    </source>
</evidence>
<accession>A0A3B0TNN6</accession>
<dbReference type="PANTHER" id="PTHR43342">
    <property type="entry name" value="NADH-QUINONE OXIDOREDUCTASE, E SUBUNIT"/>
    <property type="match status" value="1"/>
</dbReference>
<evidence type="ECO:0000256" key="1">
    <source>
        <dbReference type="ARBA" id="ARBA00022723"/>
    </source>
</evidence>
<dbReference type="AlphaFoldDB" id="A0A3B0TNN6"/>
<dbReference type="PANTHER" id="PTHR43342:SF1">
    <property type="entry name" value="BIFURCATING [FEFE] HYDROGENASE GAMMA SUBUNIT"/>
    <property type="match status" value="1"/>
</dbReference>
<reference evidence="4" key="1">
    <citation type="submission" date="2018-06" db="EMBL/GenBank/DDBJ databases">
        <authorList>
            <person name="Zhirakovskaya E."/>
        </authorList>
    </citation>
    <scope>NUCLEOTIDE SEQUENCE</scope>
</reference>
<sequence length="102" mass="11309">MDKISIGADLPKEICAKYQNNPYALIEILHDVQEELGFVPEKLVPEIADLLNVTRAHINGVISFYEDFKTAPIANTHLKICRGEACQSMGAEDLIKQANQLA</sequence>